<feature type="active site" evidence="3">
    <location>
        <position position="306"/>
    </location>
</feature>
<dbReference type="InterPro" id="IPR016143">
    <property type="entry name" value="Citrate_synth-like_sm_a-sub"/>
</dbReference>
<proteinExistence type="inferred from homology"/>
<dbReference type="AlphaFoldDB" id="A0A9P6PWF7"/>
<dbReference type="Pfam" id="PF00285">
    <property type="entry name" value="Citrate_synt"/>
    <property type="match status" value="1"/>
</dbReference>
<feature type="active site" evidence="3">
    <location>
        <position position="408"/>
    </location>
</feature>
<dbReference type="GO" id="GO:0006101">
    <property type="term" value="P:citrate metabolic process"/>
    <property type="evidence" value="ECO:0007669"/>
    <property type="project" value="InterPro"/>
</dbReference>
<evidence type="ECO:0000256" key="1">
    <source>
        <dbReference type="ARBA" id="ARBA00010566"/>
    </source>
</evidence>
<dbReference type="GO" id="GO:0046912">
    <property type="term" value="F:acyltransferase activity, acyl groups converted into alkyl on transfer"/>
    <property type="evidence" value="ECO:0007669"/>
    <property type="project" value="InterPro"/>
</dbReference>
<dbReference type="PANTHER" id="PTHR11739">
    <property type="entry name" value="CITRATE SYNTHASE"/>
    <property type="match status" value="1"/>
</dbReference>
<dbReference type="PROSITE" id="PS00480">
    <property type="entry name" value="CITRATE_SYNTHASE"/>
    <property type="match status" value="1"/>
</dbReference>
<evidence type="ECO:0000256" key="2">
    <source>
        <dbReference type="ARBA" id="ARBA00022679"/>
    </source>
</evidence>
<dbReference type="GO" id="GO:0005759">
    <property type="term" value="C:mitochondrial matrix"/>
    <property type="evidence" value="ECO:0007669"/>
    <property type="project" value="TreeGrafter"/>
</dbReference>
<dbReference type="InterPro" id="IPR002020">
    <property type="entry name" value="Citrate_synthase"/>
</dbReference>
<dbReference type="SUPFAM" id="SSF48256">
    <property type="entry name" value="Citrate synthase"/>
    <property type="match status" value="1"/>
</dbReference>
<sequence>MASLRAAFRLPGLAKVAARQNTFVNTAVRAYSTKPQGLKDRLRELIPEKREEVKQVKKELGSKVLGETTVDMAYGGMRGIKGLIWEGSVLDAEEGIRFRGRTIPECQQVLPKAEGGQEPLPEGLFWLLVTGEVPTTEQVRALSAEWADRAALPKFVEELLDSCPNTLHPMSQLSLAVTALQHESEFAKAYQKGLHKTEYWDTTYEDSMNLIAKLPNIAGRIYQNVFKQGKIAEINPNLDYSANLANLLGYGDNATFVELMRLYLTIHSDHEGGNVSAHTTHLVGSALSDPYLSLAAGLNGLAGPLHGLANQEVLRWITKMRADLGGKDASDETIKEYVWKTLNAGQVIPGYGHAVLRKTDPRYTCQREFALKHIPDDPLFKLVSQIYTVAPDILLEHGKTKNPWPNVDAHSGVLLTAYGLTEQDFYTVLFGVSRGLGVLSQLIWDRALGMPLERPKSYSTAHIKKMYNMK</sequence>
<dbReference type="CDD" id="cd06105">
    <property type="entry name" value="ScCit1-2_like"/>
    <property type="match status" value="1"/>
</dbReference>
<dbReference type="InterPro" id="IPR019810">
    <property type="entry name" value="Citrate_synthase_AS"/>
</dbReference>
<evidence type="ECO:0000256" key="3">
    <source>
        <dbReference type="PIRSR" id="PIRSR610109-1"/>
    </source>
</evidence>
<dbReference type="Gene3D" id="1.10.230.10">
    <property type="entry name" value="Cytochrome P450-Terp, domain 2"/>
    <property type="match status" value="1"/>
</dbReference>
<dbReference type="PANTHER" id="PTHR11739:SF8">
    <property type="entry name" value="CITRATE SYNTHASE, MITOCHONDRIAL"/>
    <property type="match status" value="1"/>
</dbReference>
<feature type="active site" evidence="3">
    <location>
        <position position="353"/>
    </location>
</feature>
<dbReference type="NCBIfam" id="NF007128">
    <property type="entry name" value="PRK09569.1"/>
    <property type="match status" value="1"/>
</dbReference>
<comment type="caution">
    <text evidence="5">The sequence shown here is derived from an EMBL/GenBank/DDBJ whole genome shotgun (WGS) entry which is preliminary data.</text>
</comment>
<comment type="similarity">
    <text evidence="1 4">Belongs to the citrate synthase family.</text>
</comment>
<dbReference type="PRINTS" id="PR00143">
    <property type="entry name" value="CITRTSNTHASE"/>
</dbReference>
<dbReference type="GO" id="GO:0005975">
    <property type="term" value="P:carbohydrate metabolic process"/>
    <property type="evidence" value="ECO:0007669"/>
    <property type="project" value="TreeGrafter"/>
</dbReference>
<dbReference type="NCBIfam" id="TIGR01793">
    <property type="entry name" value="cit_synth_euk"/>
    <property type="match status" value="1"/>
</dbReference>
<keyword evidence="2 4" id="KW-0808">Transferase</keyword>
<evidence type="ECO:0000256" key="4">
    <source>
        <dbReference type="RuleBase" id="RU000441"/>
    </source>
</evidence>
<gene>
    <name evidence="5" type="primary">CIT1</name>
    <name evidence="5" type="ORF">DFQ27_006919</name>
</gene>
<dbReference type="FunFam" id="1.10.580.10:FF:000001">
    <property type="entry name" value="Citrate synthase"/>
    <property type="match status" value="1"/>
</dbReference>
<dbReference type="FunFam" id="1.10.230.10:FF:000001">
    <property type="entry name" value="Citrate synthase"/>
    <property type="match status" value="1"/>
</dbReference>
<dbReference type="InterPro" id="IPR010109">
    <property type="entry name" value="Citrate_synthase_euk"/>
</dbReference>
<organism evidence="5 6">
    <name type="scientific">Actinomortierella ambigua</name>
    <dbReference type="NCBI Taxonomy" id="1343610"/>
    <lineage>
        <taxon>Eukaryota</taxon>
        <taxon>Fungi</taxon>
        <taxon>Fungi incertae sedis</taxon>
        <taxon>Mucoromycota</taxon>
        <taxon>Mortierellomycotina</taxon>
        <taxon>Mortierellomycetes</taxon>
        <taxon>Mortierellales</taxon>
        <taxon>Mortierellaceae</taxon>
        <taxon>Actinomortierella</taxon>
    </lineage>
</organism>
<protein>
    <recommendedName>
        <fullName evidence="4">Citrate synthase</fullName>
    </recommendedName>
</protein>
<accession>A0A9P6PWF7</accession>
<dbReference type="GO" id="GO:0006099">
    <property type="term" value="P:tricarboxylic acid cycle"/>
    <property type="evidence" value="ECO:0007669"/>
    <property type="project" value="InterPro"/>
</dbReference>
<dbReference type="Gene3D" id="1.10.580.10">
    <property type="entry name" value="Citrate Synthase, domain 1"/>
    <property type="match status" value="1"/>
</dbReference>
<name>A0A9P6PWF7_9FUNG</name>
<dbReference type="EMBL" id="JAAAJB010000524">
    <property type="protein sequence ID" value="KAG0254328.1"/>
    <property type="molecule type" value="Genomic_DNA"/>
</dbReference>
<keyword evidence="6" id="KW-1185">Reference proteome</keyword>
<dbReference type="InterPro" id="IPR036969">
    <property type="entry name" value="Citrate_synthase_sf"/>
</dbReference>
<evidence type="ECO:0000313" key="5">
    <source>
        <dbReference type="EMBL" id="KAG0254328.1"/>
    </source>
</evidence>
<dbReference type="OrthoDB" id="8017587at2759"/>
<reference evidence="5" key="1">
    <citation type="journal article" date="2020" name="Fungal Divers.">
        <title>Resolving the Mortierellaceae phylogeny through synthesis of multi-gene phylogenetics and phylogenomics.</title>
        <authorList>
            <person name="Vandepol N."/>
            <person name="Liber J."/>
            <person name="Desiro A."/>
            <person name="Na H."/>
            <person name="Kennedy M."/>
            <person name="Barry K."/>
            <person name="Grigoriev I.V."/>
            <person name="Miller A.N."/>
            <person name="O'Donnell K."/>
            <person name="Stajich J.E."/>
            <person name="Bonito G."/>
        </authorList>
    </citation>
    <scope>NUCLEOTIDE SEQUENCE</scope>
    <source>
        <strain evidence="5">BC1065</strain>
    </source>
</reference>
<dbReference type="Proteomes" id="UP000807716">
    <property type="component" value="Unassembled WGS sequence"/>
</dbReference>
<evidence type="ECO:0000313" key="6">
    <source>
        <dbReference type="Proteomes" id="UP000807716"/>
    </source>
</evidence>
<dbReference type="InterPro" id="IPR016142">
    <property type="entry name" value="Citrate_synth-like_lrg_a-sub"/>
</dbReference>